<comment type="caution">
    <text evidence="2">The sequence shown here is derived from an EMBL/GenBank/DDBJ whole genome shotgun (WGS) entry which is preliminary data.</text>
</comment>
<feature type="non-terminal residue" evidence="2">
    <location>
        <position position="1"/>
    </location>
</feature>
<dbReference type="CDD" id="cd18186">
    <property type="entry name" value="BTB_POZ_ZBTB_KLHL-like"/>
    <property type="match status" value="1"/>
</dbReference>
<feature type="domain" description="BTB" evidence="1">
    <location>
        <begin position="8"/>
        <end position="76"/>
    </location>
</feature>
<dbReference type="Pfam" id="PF00651">
    <property type="entry name" value="BTB"/>
    <property type="match status" value="1"/>
</dbReference>
<feature type="non-terminal residue" evidence="2">
    <location>
        <position position="76"/>
    </location>
</feature>
<name>A0A7C8M1Z4_9PLEO</name>
<evidence type="ECO:0000259" key="1">
    <source>
        <dbReference type="PROSITE" id="PS50097"/>
    </source>
</evidence>
<dbReference type="Proteomes" id="UP000481861">
    <property type="component" value="Unassembled WGS sequence"/>
</dbReference>
<dbReference type="Gene3D" id="3.30.710.10">
    <property type="entry name" value="Potassium Channel Kv1.1, Chain A"/>
    <property type="match status" value="1"/>
</dbReference>
<dbReference type="InterPro" id="IPR000210">
    <property type="entry name" value="BTB/POZ_dom"/>
</dbReference>
<sequence>LYNNPTFSDVKIKQISNGKTFQYYGHKAILCKDSGFFMRAFTGSFKEATGNIIELHDDDADQFEIVLKFIYTDVYD</sequence>
<dbReference type="InterPro" id="IPR011333">
    <property type="entry name" value="SKP1/BTB/POZ_sf"/>
</dbReference>
<protein>
    <recommendedName>
        <fullName evidence="1">BTB domain-containing protein</fullName>
    </recommendedName>
</protein>
<dbReference type="OrthoDB" id="6359816at2759"/>
<evidence type="ECO:0000313" key="2">
    <source>
        <dbReference type="EMBL" id="KAF2865175.1"/>
    </source>
</evidence>
<dbReference type="EMBL" id="JAADJZ010000036">
    <property type="protein sequence ID" value="KAF2865175.1"/>
    <property type="molecule type" value="Genomic_DNA"/>
</dbReference>
<dbReference type="AlphaFoldDB" id="A0A7C8M1Z4"/>
<dbReference type="PANTHER" id="PTHR47843">
    <property type="entry name" value="BTB DOMAIN-CONTAINING PROTEIN-RELATED"/>
    <property type="match status" value="1"/>
</dbReference>
<dbReference type="PROSITE" id="PS50097">
    <property type="entry name" value="BTB"/>
    <property type="match status" value="1"/>
</dbReference>
<accession>A0A7C8M1Z4</accession>
<gene>
    <name evidence="2" type="ORF">BDV95DRAFT_469311</name>
</gene>
<dbReference type="SUPFAM" id="SSF54695">
    <property type="entry name" value="POZ domain"/>
    <property type="match status" value="1"/>
</dbReference>
<evidence type="ECO:0000313" key="3">
    <source>
        <dbReference type="Proteomes" id="UP000481861"/>
    </source>
</evidence>
<keyword evidence="3" id="KW-1185">Reference proteome</keyword>
<proteinExistence type="predicted"/>
<reference evidence="2 3" key="1">
    <citation type="submission" date="2020-01" db="EMBL/GenBank/DDBJ databases">
        <authorList>
            <consortium name="DOE Joint Genome Institute"/>
            <person name="Haridas S."/>
            <person name="Albert R."/>
            <person name="Binder M."/>
            <person name="Bloem J."/>
            <person name="Labutti K."/>
            <person name="Salamov A."/>
            <person name="Andreopoulos B."/>
            <person name="Baker S.E."/>
            <person name="Barry K."/>
            <person name="Bills G."/>
            <person name="Bluhm B.H."/>
            <person name="Cannon C."/>
            <person name="Castanera R."/>
            <person name="Culley D.E."/>
            <person name="Daum C."/>
            <person name="Ezra D."/>
            <person name="Gonzalez J.B."/>
            <person name="Henrissat B."/>
            <person name="Kuo A."/>
            <person name="Liang C."/>
            <person name="Lipzen A."/>
            <person name="Lutzoni F."/>
            <person name="Magnuson J."/>
            <person name="Mondo S."/>
            <person name="Nolan M."/>
            <person name="Ohm R."/>
            <person name="Pangilinan J."/>
            <person name="Park H.-J.H."/>
            <person name="Ramirez L."/>
            <person name="Alfaro M."/>
            <person name="Sun H."/>
            <person name="Tritt A."/>
            <person name="Yoshinaga Y."/>
            <person name="Zwiers L.-H.L."/>
            <person name="Turgeon B.G."/>
            <person name="Goodwin S.B."/>
            <person name="Spatafora J.W."/>
            <person name="Crous P.W."/>
            <person name="Grigoriev I.V."/>
        </authorList>
    </citation>
    <scope>NUCLEOTIDE SEQUENCE [LARGE SCALE GENOMIC DNA]</scope>
    <source>
        <strain evidence="2 3">CBS 611.86</strain>
    </source>
</reference>
<organism evidence="2 3">
    <name type="scientific">Massariosphaeria phaeospora</name>
    <dbReference type="NCBI Taxonomy" id="100035"/>
    <lineage>
        <taxon>Eukaryota</taxon>
        <taxon>Fungi</taxon>
        <taxon>Dikarya</taxon>
        <taxon>Ascomycota</taxon>
        <taxon>Pezizomycotina</taxon>
        <taxon>Dothideomycetes</taxon>
        <taxon>Pleosporomycetidae</taxon>
        <taxon>Pleosporales</taxon>
        <taxon>Pleosporales incertae sedis</taxon>
        <taxon>Massariosphaeria</taxon>
    </lineage>
</organism>